<comment type="subcellular location">
    <subcellularLocation>
        <location evidence="1">Nucleus</location>
    </subcellularLocation>
</comment>
<evidence type="ECO:0000259" key="8">
    <source>
        <dbReference type="PROSITE" id="PS50199"/>
    </source>
</evidence>
<name>A0ABD3IB07_9MARC</name>
<dbReference type="InterPro" id="IPR034870">
    <property type="entry name" value="TET_fam"/>
</dbReference>
<evidence type="ECO:0000256" key="5">
    <source>
        <dbReference type="ARBA" id="ARBA00022884"/>
    </source>
</evidence>
<dbReference type="Gene3D" id="4.10.1060.10">
    <property type="entry name" value="Zinc finger, RanBP2-type"/>
    <property type="match status" value="1"/>
</dbReference>
<keyword evidence="4" id="KW-0862">Zinc</keyword>
<keyword evidence="6" id="KW-0539">Nucleus</keyword>
<keyword evidence="2" id="KW-0479">Metal-binding</keyword>
<dbReference type="GO" id="GO:0003723">
    <property type="term" value="F:RNA binding"/>
    <property type="evidence" value="ECO:0007669"/>
    <property type="project" value="UniProtKB-KW"/>
</dbReference>
<dbReference type="EMBL" id="JBJQOH010000001">
    <property type="protein sequence ID" value="KAL3699625.1"/>
    <property type="molecule type" value="Genomic_DNA"/>
</dbReference>
<evidence type="ECO:0000313" key="9">
    <source>
        <dbReference type="EMBL" id="KAL3699625.1"/>
    </source>
</evidence>
<keyword evidence="5" id="KW-0694">RNA-binding</keyword>
<evidence type="ECO:0000313" key="10">
    <source>
        <dbReference type="Proteomes" id="UP001633002"/>
    </source>
</evidence>
<organism evidence="9 10">
    <name type="scientific">Riccia sorocarpa</name>
    <dbReference type="NCBI Taxonomy" id="122646"/>
    <lineage>
        <taxon>Eukaryota</taxon>
        <taxon>Viridiplantae</taxon>
        <taxon>Streptophyta</taxon>
        <taxon>Embryophyta</taxon>
        <taxon>Marchantiophyta</taxon>
        <taxon>Marchantiopsida</taxon>
        <taxon>Marchantiidae</taxon>
        <taxon>Marchantiales</taxon>
        <taxon>Ricciaceae</taxon>
        <taxon>Riccia</taxon>
    </lineage>
</organism>
<dbReference type="GO" id="GO:0008270">
    <property type="term" value="F:zinc ion binding"/>
    <property type="evidence" value="ECO:0007669"/>
    <property type="project" value="UniProtKB-KW"/>
</dbReference>
<evidence type="ECO:0000256" key="2">
    <source>
        <dbReference type="ARBA" id="ARBA00022723"/>
    </source>
</evidence>
<evidence type="ECO:0000256" key="1">
    <source>
        <dbReference type="ARBA" id="ARBA00004123"/>
    </source>
</evidence>
<dbReference type="PROSITE" id="PS50199">
    <property type="entry name" value="ZF_RANBP2_2"/>
    <property type="match status" value="1"/>
</dbReference>
<evidence type="ECO:0000256" key="7">
    <source>
        <dbReference type="PROSITE-ProRule" id="PRU00322"/>
    </source>
</evidence>
<keyword evidence="10" id="KW-1185">Reference proteome</keyword>
<dbReference type="SMART" id="SM00547">
    <property type="entry name" value="ZnF_RBZ"/>
    <property type="match status" value="1"/>
</dbReference>
<dbReference type="AlphaFoldDB" id="A0ABD3IB07"/>
<evidence type="ECO:0000256" key="3">
    <source>
        <dbReference type="ARBA" id="ARBA00022771"/>
    </source>
</evidence>
<sequence>MLAEEEVAVIMRGGGGLSSGYDGGSRGSRDSFGFGSSYNSGSGGVGARQFKSGDWICGRSGCGEHNFASRMECYRCSAQRESGRFRVDCSLTDSAQLWVLLVM</sequence>
<dbReference type="InterPro" id="IPR036443">
    <property type="entry name" value="Znf_RanBP2_sf"/>
</dbReference>
<evidence type="ECO:0000256" key="4">
    <source>
        <dbReference type="ARBA" id="ARBA00022833"/>
    </source>
</evidence>
<keyword evidence="3 7" id="KW-0863">Zinc-finger</keyword>
<dbReference type="Proteomes" id="UP001633002">
    <property type="component" value="Unassembled WGS sequence"/>
</dbReference>
<dbReference type="PROSITE" id="PS01358">
    <property type="entry name" value="ZF_RANBP2_1"/>
    <property type="match status" value="1"/>
</dbReference>
<dbReference type="SUPFAM" id="SSF90209">
    <property type="entry name" value="Ran binding protein zinc finger-like"/>
    <property type="match status" value="1"/>
</dbReference>
<dbReference type="InterPro" id="IPR001876">
    <property type="entry name" value="Znf_RanBP2"/>
</dbReference>
<protein>
    <recommendedName>
        <fullName evidence="8">RanBP2-type domain-containing protein</fullName>
    </recommendedName>
</protein>
<dbReference type="PANTHER" id="PTHR23238">
    <property type="entry name" value="RNA BINDING PROTEIN"/>
    <property type="match status" value="1"/>
</dbReference>
<reference evidence="9 10" key="1">
    <citation type="submission" date="2024-09" db="EMBL/GenBank/DDBJ databases">
        <title>Chromosome-scale assembly of Riccia sorocarpa.</title>
        <authorList>
            <person name="Paukszto L."/>
        </authorList>
    </citation>
    <scope>NUCLEOTIDE SEQUENCE [LARGE SCALE GENOMIC DNA]</scope>
    <source>
        <strain evidence="9">LP-2024</strain>
        <tissue evidence="9">Aerial parts of the thallus</tissue>
    </source>
</reference>
<feature type="domain" description="RanBP2-type" evidence="8">
    <location>
        <begin position="51"/>
        <end position="82"/>
    </location>
</feature>
<evidence type="ECO:0000256" key="6">
    <source>
        <dbReference type="ARBA" id="ARBA00023242"/>
    </source>
</evidence>
<proteinExistence type="predicted"/>
<accession>A0ABD3IB07</accession>
<dbReference type="Pfam" id="PF00641">
    <property type="entry name" value="Zn_ribbon_RanBP"/>
    <property type="match status" value="1"/>
</dbReference>
<gene>
    <name evidence="9" type="ORF">R1sor_017647</name>
</gene>
<dbReference type="GO" id="GO:0005634">
    <property type="term" value="C:nucleus"/>
    <property type="evidence" value="ECO:0007669"/>
    <property type="project" value="UniProtKB-SubCell"/>
</dbReference>
<comment type="caution">
    <text evidence="9">The sequence shown here is derived from an EMBL/GenBank/DDBJ whole genome shotgun (WGS) entry which is preliminary data.</text>
</comment>